<evidence type="ECO:0000256" key="4">
    <source>
        <dbReference type="ARBA" id="ARBA00023136"/>
    </source>
</evidence>
<keyword evidence="6" id="KW-0436">Ligase</keyword>
<keyword evidence="3" id="KW-1133">Transmembrane helix</keyword>
<dbReference type="PANTHER" id="PTHR37422:SF23">
    <property type="entry name" value="TEICHURONIC ACID BIOSYNTHESIS PROTEIN TUAE"/>
    <property type="match status" value="1"/>
</dbReference>
<keyword evidence="4" id="KW-0472">Membrane</keyword>
<reference evidence="6 7" key="1">
    <citation type="submission" date="2020-10" db="EMBL/GenBank/DDBJ databases">
        <title>Whole genome sequence of oil-degrading bacteria Rhodococcus pyridinivorans strain 5Ap.</title>
        <authorList>
            <person name="Akhremchuk A.E."/>
            <person name="Valentovich L.N."/>
            <person name="Charniauskaya M.I."/>
            <person name="Bukliarevich H.A."/>
            <person name="Titok M.A."/>
        </authorList>
    </citation>
    <scope>NUCLEOTIDE SEQUENCE [LARGE SCALE GENOMIC DNA]</scope>
    <source>
        <strain evidence="6 7">5Ap</strain>
    </source>
</reference>
<gene>
    <name evidence="6" type="ORF">INP59_00885</name>
</gene>
<evidence type="ECO:0000256" key="1">
    <source>
        <dbReference type="ARBA" id="ARBA00004141"/>
    </source>
</evidence>
<sequence>MTTAGAVRPGIRSSGARFGRAALTAATAAGLLVAAALAAFVLPGELLALILPGAVGLAVIAAAVYHPATAVLVLIVAMFFRLPTPEIPMLPVDLFVFLFAVALGSFGLWITVRPDRIRQLGMLEIFMGLFVLWNFWSMFASHRFPAVVPLTSQPTSVSRFIIIGTVIPFAVFVMGRLSFDRERAVRGMLWTVTAIAAFSAMMSIFQLKGPTALVWPRYMLENEHWPGRAVGVTNQPVGNGTILIFGFIVTVVLASQKSEPVWLRRLAAVIAAACAYGVFLTYTRAVWLAFGIVVLVGLLCARDFRRAFALTATAMVVAVAMNWSTFTSADRKAGGVGSTSEIHDRLNAMATAFWAIREEPLTGWGVARFVSVNTFFHRAWGPSIPWEGGFGIDAHFTELGIFAELGIVGGLLWITVLVLLVVQLVRAYRRLPPGRLTGQPLAIAAVLAVLCLLVTGFTAELRNFDVTNAMALLIAGVAIGWSDRFVPRKWDPERSPEEVSS</sequence>
<evidence type="ECO:0000259" key="5">
    <source>
        <dbReference type="Pfam" id="PF04932"/>
    </source>
</evidence>
<evidence type="ECO:0000256" key="3">
    <source>
        <dbReference type="ARBA" id="ARBA00022989"/>
    </source>
</evidence>
<dbReference type="EMBL" id="CP063450">
    <property type="protein sequence ID" value="QOV99030.1"/>
    <property type="molecule type" value="Genomic_DNA"/>
</dbReference>
<name>A0A495NHE3_9NOCA</name>
<dbReference type="RefSeq" id="WP_094979602.1">
    <property type="nucleotide sequence ID" value="NZ_CP022915.1"/>
</dbReference>
<keyword evidence="7" id="KW-1185">Reference proteome</keyword>
<proteinExistence type="predicted"/>
<organism evidence="6 7">
    <name type="scientific">Rhodococcus pyridinivorans</name>
    <dbReference type="NCBI Taxonomy" id="103816"/>
    <lineage>
        <taxon>Bacteria</taxon>
        <taxon>Bacillati</taxon>
        <taxon>Actinomycetota</taxon>
        <taxon>Actinomycetes</taxon>
        <taxon>Mycobacteriales</taxon>
        <taxon>Nocardiaceae</taxon>
        <taxon>Rhodococcus</taxon>
    </lineage>
</organism>
<evidence type="ECO:0000256" key="2">
    <source>
        <dbReference type="ARBA" id="ARBA00022692"/>
    </source>
</evidence>
<dbReference type="InterPro" id="IPR051533">
    <property type="entry name" value="WaaL-like"/>
</dbReference>
<dbReference type="Pfam" id="PF04932">
    <property type="entry name" value="Wzy_C"/>
    <property type="match status" value="1"/>
</dbReference>
<evidence type="ECO:0000313" key="7">
    <source>
        <dbReference type="Proteomes" id="UP000593818"/>
    </source>
</evidence>
<accession>A0A495NHE3</accession>
<dbReference type="AlphaFoldDB" id="A0A495NHE3"/>
<evidence type="ECO:0000313" key="6">
    <source>
        <dbReference type="EMBL" id="QOV99030.1"/>
    </source>
</evidence>
<dbReference type="GO" id="GO:0016874">
    <property type="term" value="F:ligase activity"/>
    <property type="evidence" value="ECO:0007669"/>
    <property type="project" value="UniProtKB-KW"/>
</dbReference>
<dbReference type="GO" id="GO:0016020">
    <property type="term" value="C:membrane"/>
    <property type="evidence" value="ECO:0007669"/>
    <property type="project" value="UniProtKB-SubCell"/>
</dbReference>
<dbReference type="InterPro" id="IPR007016">
    <property type="entry name" value="O-antigen_ligase-rel_domated"/>
</dbReference>
<feature type="domain" description="O-antigen ligase-related" evidence="5">
    <location>
        <begin position="271"/>
        <end position="414"/>
    </location>
</feature>
<dbReference type="Proteomes" id="UP000593818">
    <property type="component" value="Chromosome"/>
</dbReference>
<keyword evidence="2" id="KW-0812">Transmembrane</keyword>
<dbReference type="PANTHER" id="PTHR37422">
    <property type="entry name" value="TEICHURONIC ACID BIOSYNTHESIS PROTEIN TUAE"/>
    <property type="match status" value="1"/>
</dbReference>
<comment type="subcellular location">
    <subcellularLocation>
        <location evidence="1">Membrane</location>
        <topology evidence="1">Multi-pass membrane protein</topology>
    </subcellularLocation>
</comment>
<protein>
    <submittedName>
        <fullName evidence="6">O-antigen ligase family protein</fullName>
    </submittedName>
</protein>